<name>A0A0B6TJH9_9CORY</name>
<dbReference type="KEGG" id="cmq:B840_02325"/>
<organism evidence="1 2">
    <name type="scientific">Corynebacterium marinum DSM 44953</name>
    <dbReference type="NCBI Taxonomy" id="1224162"/>
    <lineage>
        <taxon>Bacteria</taxon>
        <taxon>Bacillati</taxon>
        <taxon>Actinomycetota</taxon>
        <taxon>Actinomycetes</taxon>
        <taxon>Mycobacteriales</taxon>
        <taxon>Corynebacteriaceae</taxon>
        <taxon>Corynebacterium</taxon>
    </lineage>
</organism>
<dbReference type="HOGENOM" id="CLU_2218655_0_0_11"/>
<evidence type="ECO:0000313" key="1">
    <source>
        <dbReference type="EMBL" id="AJK68093.1"/>
    </source>
</evidence>
<dbReference type="OrthoDB" id="5125013at2"/>
<proteinExistence type="predicted"/>
<evidence type="ECO:0000313" key="2">
    <source>
        <dbReference type="Proteomes" id="UP000031928"/>
    </source>
</evidence>
<dbReference type="AlphaFoldDB" id="A0A0B6TJH9"/>
<accession>A0A0B6TJH9</accession>
<protein>
    <submittedName>
        <fullName evidence="1">Uncharacterized protein</fullName>
    </submittedName>
</protein>
<dbReference type="Proteomes" id="UP000031928">
    <property type="component" value="Chromosome"/>
</dbReference>
<dbReference type="RefSeq" id="WP_042620787.1">
    <property type="nucleotide sequence ID" value="NZ_CP007790.1"/>
</dbReference>
<dbReference type="STRING" id="1224162.B840_02325"/>
<reference evidence="1 2" key="1">
    <citation type="submission" date="2014-05" db="EMBL/GenBank/DDBJ databases">
        <title>Complete genome sequence of Corynebacterium marinum DSM 44953.</title>
        <authorList>
            <person name="Schaffert L."/>
            <person name="Albersmeier A."/>
            <person name="Kalinowski J."/>
            <person name="Ruckert C."/>
        </authorList>
    </citation>
    <scope>NUCLEOTIDE SEQUENCE [LARGE SCALE GENOMIC DNA]</scope>
    <source>
        <strain evidence="1 2">DSM 44953</strain>
    </source>
</reference>
<sequence length="109" mass="11851">MSNFQTYVAEQRHRAASAMAELSGNTSACAMGRAGRSFPAYKYHEGATAALGVLARRLRRDGDVDPAWLVNSVLPEWQTPGGEGRDWEAYTAGGREALEAAADYLARHH</sequence>
<keyword evidence="2" id="KW-1185">Reference proteome</keyword>
<dbReference type="EMBL" id="CP007790">
    <property type="protein sequence ID" value="AJK68093.1"/>
    <property type="molecule type" value="Genomic_DNA"/>
</dbReference>
<gene>
    <name evidence="1" type="ORF">B840_02325</name>
</gene>